<keyword evidence="5" id="KW-1185">Reference proteome</keyword>
<organism evidence="4 5">
    <name type="scientific">Brevundimonas staleyi</name>
    <dbReference type="NCBI Taxonomy" id="74326"/>
    <lineage>
        <taxon>Bacteria</taxon>
        <taxon>Pseudomonadati</taxon>
        <taxon>Pseudomonadota</taxon>
        <taxon>Alphaproteobacteria</taxon>
        <taxon>Caulobacterales</taxon>
        <taxon>Caulobacteraceae</taxon>
        <taxon>Brevundimonas</taxon>
    </lineage>
</organism>
<dbReference type="InterPro" id="IPR036514">
    <property type="entry name" value="SGNH_hydro_sf"/>
</dbReference>
<evidence type="ECO:0000256" key="1">
    <source>
        <dbReference type="SAM" id="MobiDB-lite"/>
    </source>
</evidence>
<evidence type="ECO:0000313" key="4">
    <source>
        <dbReference type="EMBL" id="MFC5343227.1"/>
    </source>
</evidence>
<dbReference type="Pfam" id="PF13472">
    <property type="entry name" value="Lipase_GDSL_2"/>
    <property type="match status" value="1"/>
</dbReference>
<dbReference type="Gene3D" id="3.40.50.1110">
    <property type="entry name" value="SGNH hydrolase"/>
    <property type="match status" value="1"/>
</dbReference>
<dbReference type="RefSeq" id="WP_374038960.1">
    <property type="nucleotide sequence ID" value="NZ_CP169082.1"/>
</dbReference>
<comment type="caution">
    <text evidence="4">The sequence shown here is derived from an EMBL/GenBank/DDBJ whole genome shotgun (WGS) entry which is preliminary data.</text>
</comment>
<dbReference type="CDD" id="cd01830">
    <property type="entry name" value="XynE_like"/>
    <property type="match status" value="1"/>
</dbReference>
<feature type="region of interest" description="Disordered" evidence="1">
    <location>
        <begin position="37"/>
        <end position="58"/>
    </location>
</feature>
<evidence type="ECO:0000259" key="3">
    <source>
        <dbReference type="Pfam" id="PF13472"/>
    </source>
</evidence>
<dbReference type="GO" id="GO:0016787">
    <property type="term" value="F:hydrolase activity"/>
    <property type="evidence" value="ECO:0007669"/>
    <property type="project" value="UniProtKB-KW"/>
</dbReference>
<feature type="domain" description="SGNH hydrolase-type esterase" evidence="3">
    <location>
        <begin position="199"/>
        <end position="389"/>
    </location>
</feature>
<dbReference type="SUPFAM" id="SSF52266">
    <property type="entry name" value="SGNH hydrolase"/>
    <property type="match status" value="1"/>
</dbReference>
<dbReference type="PANTHER" id="PTHR43784">
    <property type="entry name" value="GDSL-LIKE LIPASE/ACYLHYDROLASE, PUTATIVE (AFU_ORTHOLOGUE AFUA_2G00820)-RELATED"/>
    <property type="match status" value="1"/>
</dbReference>
<dbReference type="EMBL" id="JBHSLF010000011">
    <property type="protein sequence ID" value="MFC5343227.1"/>
    <property type="molecule type" value="Genomic_DNA"/>
</dbReference>
<protein>
    <submittedName>
        <fullName evidence="4">SGNH/GDSL hydrolase family protein</fullName>
    </submittedName>
</protein>
<evidence type="ECO:0000313" key="5">
    <source>
        <dbReference type="Proteomes" id="UP001596152"/>
    </source>
</evidence>
<dbReference type="InterPro" id="IPR013830">
    <property type="entry name" value="SGNH_hydro"/>
</dbReference>
<gene>
    <name evidence="4" type="ORF">ACFPIE_04825</name>
</gene>
<dbReference type="Proteomes" id="UP001596152">
    <property type="component" value="Unassembled WGS sequence"/>
</dbReference>
<accession>A0ABW0FNI4</accession>
<dbReference type="PANTHER" id="PTHR43784:SF2">
    <property type="entry name" value="GDSL-LIKE LIPASE_ACYLHYDROLASE, PUTATIVE (AFU_ORTHOLOGUE AFUA_2G00820)-RELATED"/>
    <property type="match status" value="1"/>
</dbReference>
<name>A0ABW0FNI4_9CAUL</name>
<feature type="signal peptide" evidence="2">
    <location>
        <begin position="1"/>
        <end position="21"/>
    </location>
</feature>
<sequence length="400" mass="41816">MQKLLAVLSALTVALATPSAAQDRWIAGWTWAPSANLGPTGAPSQPNPNDVRGPLGPSQVANQTLTQTVVLAASGDRIRLRLSNRHSAQPLRIGAASIAIGDAPPIPVTFNGEASVRIPAGAPRLSDPVALPVHALDTVTVSLFLPEATTLPVHRLRQTLRDGDATTSSQPADAPRMRLGAVVSGIEVETDAPTRIIVAFGDSITEGTGSLPSGPGGWPERLNRRMVEGGTDWRVVNAGIGGNRLLHQGSGPSGLERLDADALAVPGARCLILLEGINDLGRPARPEYAHEAITADNLISGYRQVLTRAHASGFRVVLATLPPFEGANYFTPTGEAIRQAANAWIRTSGEPDAVIDFEAAVRDPQAPLRLAAANDSGDKLHPSDAGYAAMAEAVRLDVCD</sequence>
<dbReference type="InterPro" id="IPR053140">
    <property type="entry name" value="GDSL_Rv0518-like"/>
</dbReference>
<keyword evidence="2" id="KW-0732">Signal</keyword>
<reference evidence="5" key="1">
    <citation type="journal article" date="2019" name="Int. J. Syst. Evol. Microbiol.">
        <title>The Global Catalogue of Microorganisms (GCM) 10K type strain sequencing project: providing services to taxonomists for standard genome sequencing and annotation.</title>
        <authorList>
            <consortium name="The Broad Institute Genomics Platform"/>
            <consortium name="The Broad Institute Genome Sequencing Center for Infectious Disease"/>
            <person name="Wu L."/>
            <person name="Ma J."/>
        </authorList>
    </citation>
    <scope>NUCLEOTIDE SEQUENCE [LARGE SCALE GENOMIC DNA]</scope>
    <source>
        <strain evidence="5">JCM 12125</strain>
    </source>
</reference>
<feature type="chain" id="PRO_5046556957" evidence="2">
    <location>
        <begin position="22"/>
        <end position="400"/>
    </location>
</feature>
<evidence type="ECO:0000256" key="2">
    <source>
        <dbReference type="SAM" id="SignalP"/>
    </source>
</evidence>
<proteinExistence type="predicted"/>
<keyword evidence="4" id="KW-0378">Hydrolase</keyword>